<dbReference type="eggNOG" id="ENOG502SQIU">
    <property type="taxonomic scope" value="Eukaryota"/>
</dbReference>
<evidence type="ECO:0000313" key="5">
    <source>
        <dbReference type="Proteomes" id="UP000016933"/>
    </source>
</evidence>
<dbReference type="GO" id="GO:0008270">
    <property type="term" value="F:zinc ion binding"/>
    <property type="evidence" value="ECO:0007669"/>
    <property type="project" value="InterPro"/>
</dbReference>
<feature type="compositionally biased region" description="Basic and acidic residues" evidence="2">
    <location>
        <begin position="53"/>
        <end position="80"/>
    </location>
</feature>
<evidence type="ECO:0000256" key="1">
    <source>
        <dbReference type="ARBA" id="ARBA00023242"/>
    </source>
</evidence>
<dbReference type="InterPro" id="IPR001138">
    <property type="entry name" value="Zn2Cys6_DnaBD"/>
</dbReference>
<dbReference type="GO" id="GO:0000981">
    <property type="term" value="F:DNA-binding transcription factor activity, RNA polymerase II-specific"/>
    <property type="evidence" value="ECO:0007669"/>
    <property type="project" value="InterPro"/>
</dbReference>
<dbReference type="STRING" id="675120.N1Q2I4"/>
<evidence type="ECO:0000259" key="3">
    <source>
        <dbReference type="PROSITE" id="PS50048"/>
    </source>
</evidence>
<dbReference type="OMA" id="SWHDNDE"/>
<name>N1Q2I4_DOTSN</name>
<feature type="domain" description="Zn(2)-C6 fungal-type" evidence="3">
    <location>
        <begin position="310"/>
        <end position="345"/>
    </location>
</feature>
<evidence type="ECO:0000256" key="2">
    <source>
        <dbReference type="SAM" id="MobiDB-lite"/>
    </source>
</evidence>
<dbReference type="HOGENOM" id="CLU_470074_0_0_1"/>
<evidence type="ECO:0000313" key="4">
    <source>
        <dbReference type="EMBL" id="EME48860.1"/>
    </source>
</evidence>
<dbReference type="PROSITE" id="PS50048">
    <property type="entry name" value="ZN2_CY6_FUNGAL_2"/>
    <property type="match status" value="1"/>
</dbReference>
<organism evidence="4 5">
    <name type="scientific">Dothistroma septosporum (strain NZE10 / CBS 128990)</name>
    <name type="common">Red band needle blight fungus</name>
    <name type="synonym">Mycosphaerella pini</name>
    <dbReference type="NCBI Taxonomy" id="675120"/>
    <lineage>
        <taxon>Eukaryota</taxon>
        <taxon>Fungi</taxon>
        <taxon>Dikarya</taxon>
        <taxon>Ascomycota</taxon>
        <taxon>Pezizomycotina</taxon>
        <taxon>Dothideomycetes</taxon>
        <taxon>Dothideomycetidae</taxon>
        <taxon>Mycosphaerellales</taxon>
        <taxon>Mycosphaerellaceae</taxon>
        <taxon>Dothistroma</taxon>
    </lineage>
</organism>
<reference evidence="5" key="1">
    <citation type="journal article" date="2012" name="PLoS Genet.">
        <title>The genomes of the fungal plant pathogens Cladosporium fulvum and Dothistroma septosporum reveal adaptation to different hosts and lifestyles but also signatures of common ancestry.</title>
        <authorList>
            <person name="de Wit P.J.G.M."/>
            <person name="van der Burgt A."/>
            <person name="Oekmen B."/>
            <person name="Stergiopoulos I."/>
            <person name="Abd-Elsalam K.A."/>
            <person name="Aerts A.L."/>
            <person name="Bahkali A.H."/>
            <person name="Beenen H.G."/>
            <person name="Chettri P."/>
            <person name="Cox M.P."/>
            <person name="Datema E."/>
            <person name="de Vries R.P."/>
            <person name="Dhillon B."/>
            <person name="Ganley A.R."/>
            <person name="Griffiths S.A."/>
            <person name="Guo Y."/>
            <person name="Hamelin R.C."/>
            <person name="Henrissat B."/>
            <person name="Kabir M.S."/>
            <person name="Jashni M.K."/>
            <person name="Kema G."/>
            <person name="Klaubauf S."/>
            <person name="Lapidus A."/>
            <person name="Levasseur A."/>
            <person name="Lindquist E."/>
            <person name="Mehrabi R."/>
            <person name="Ohm R.A."/>
            <person name="Owen T.J."/>
            <person name="Salamov A."/>
            <person name="Schwelm A."/>
            <person name="Schijlen E."/>
            <person name="Sun H."/>
            <person name="van den Burg H.A."/>
            <person name="van Ham R.C.H.J."/>
            <person name="Zhang S."/>
            <person name="Goodwin S.B."/>
            <person name="Grigoriev I.V."/>
            <person name="Collemare J."/>
            <person name="Bradshaw R.E."/>
        </authorList>
    </citation>
    <scope>NUCLEOTIDE SEQUENCE [LARGE SCALE GENOMIC DNA]</scope>
    <source>
        <strain evidence="5">NZE10 / CBS 128990</strain>
    </source>
</reference>
<feature type="region of interest" description="Disordered" evidence="2">
    <location>
        <begin position="1"/>
        <end position="80"/>
    </location>
</feature>
<proteinExistence type="predicted"/>
<protein>
    <recommendedName>
        <fullName evidence="3">Zn(2)-C6 fungal-type domain-containing protein</fullName>
    </recommendedName>
</protein>
<dbReference type="EMBL" id="KB446535">
    <property type="protein sequence ID" value="EME48860.1"/>
    <property type="molecule type" value="Genomic_DNA"/>
</dbReference>
<sequence length="671" mass="74464">MTTTLPSLEPAVLAECSTRIQTEDQDPGTETQRPSDVFTSNMNGTSNMDVDWDAWKQKIKDDDTLPPTHEHSPEDQHDLKTLCDMSAVISASDEEDGADSVEPPHGLDADDLELPRRELRPQHREKRTFATTWVDNDETGNYDPVEEERNARQKRAKLRAAAQQRFRRDSVETTSEGEVIDQLTEDLIDEVASEPAKLLMSFNLTSQRGKAAFTVLLNKLAVEETSEKAGYKLRKRSKLAATPLGSTQNGTNGISTKIDLSAKPFARGCWGCTTTGTCSLLHDERQWPCQTCLDDDMDCELIIQPTRKRACEMCKRRKIACSYNYTRNHGVSCEQCQSVGQRCIAGRAKEFLKPRVTYDRDWEADPLPKRRGGKQQELEECLECVGAGRPCAYPARNYGSPCEDCTDRGLACTITSNVPAENASSIDSATLAGGEYEKATSSEVAPILTKPRSVEQARLPTRAATAAAEHRLEKTKGTQRKIYTCFSHPITFNCDLEGDQDSSCHFCTEPALPKLGFGTLHPEVVDWSDGRGFDEIRNGHIEKNQIEKTRLCYAYTSSRLAIVTCYRHKLDNIISRSAGLAEAGPQSCHICNGTATYGCIPSDGHATGCGLELCRPCAVTLSRDHSGHLGKMLGKLADFPEDPHPRTLRADCEFLREDGHIARYLKFLDTQ</sequence>
<keyword evidence="5" id="KW-1185">Reference proteome</keyword>
<gene>
    <name evidence="4" type="ORF">DOTSEDRAFT_30229</name>
</gene>
<accession>N1Q2I4</accession>
<dbReference type="OrthoDB" id="3644527at2759"/>
<dbReference type="Proteomes" id="UP000016933">
    <property type="component" value="Unassembled WGS sequence"/>
</dbReference>
<reference evidence="4 5" key="2">
    <citation type="journal article" date="2012" name="PLoS Pathog.">
        <title>Diverse lifestyles and strategies of plant pathogenesis encoded in the genomes of eighteen Dothideomycetes fungi.</title>
        <authorList>
            <person name="Ohm R.A."/>
            <person name="Feau N."/>
            <person name="Henrissat B."/>
            <person name="Schoch C.L."/>
            <person name="Horwitz B.A."/>
            <person name="Barry K.W."/>
            <person name="Condon B.J."/>
            <person name="Copeland A.C."/>
            <person name="Dhillon B."/>
            <person name="Glaser F."/>
            <person name="Hesse C.N."/>
            <person name="Kosti I."/>
            <person name="LaButti K."/>
            <person name="Lindquist E.A."/>
            <person name="Lucas S."/>
            <person name="Salamov A.A."/>
            <person name="Bradshaw R.E."/>
            <person name="Ciuffetti L."/>
            <person name="Hamelin R.C."/>
            <person name="Kema G.H.J."/>
            <person name="Lawrence C."/>
            <person name="Scott J.A."/>
            <person name="Spatafora J.W."/>
            <person name="Turgeon B.G."/>
            <person name="de Wit P.J.G.M."/>
            <person name="Zhong S."/>
            <person name="Goodwin S.B."/>
            <person name="Grigoriev I.V."/>
        </authorList>
    </citation>
    <scope>NUCLEOTIDE SEQUENCE [LARGE SCALE GENOMIC DNA]</scope>
    <source>
        <strain evidence="5">NZE10 / CBS 128990</strain>
    </source>
</reference>
<dbReference type="AlphaFoldDB" id="N1Q2I4"/>
<keyword evidence="1" id="KW-0539">Nucleus</keyword>
<feature type="compositionally biased region" description="Polar residues" evidence="2">
    <location>
        <begin position="28"/>
        <end position="48"/>
    </location>
</feature>
<feature type="region of interest" description="Disordered" evidence="2">
    <location>
        <begin position="92"/>
        <end position="112"/>
    </location>
</feature>
<dbReference type="PROSITE" id="PS00463">
    <property type="entry name" value="ZN2_CY6_FUNGAL_1"/>
    <property type="match status" value="1"/>
</dbReference>